<feature type="domain" description="HIT" evidence="2">
    <location>
        <begin position="39"/>
        <end position="107"/>
    </location>
</feature>
<evidence type="ECO:0000313" key="3">
    <source>
        <dbReference type="EMBL" id="SDZ82643.1"/>
    </source>
</evidence>
<dbReference type="Gene3D" id="3.30.428.10">
    <property type="entry name" value="HIT-like"/>
    <property type="match status" value="1"/>
</dbReference>
<dbReference type="OrthoDB" id="9799145at2"/>
<comment type="caution">
    <text evidence="1">Lacks conserved residue(s) required for the propagation of feature annotation.</text>
</comment>
<dbReference type="AlphaFoldDB" id="A0A1H3W6C6"/>
<reference evidence="3 4" key="1">
    <citation type="submission" date="2016-10" db="EMBL/GenBank/DDBJ databases">
        <authorList>
            <person name="de Groot N.N."/>
        </authorList>
    </citation>
    <scope>NUCLEOTIDE SEQUENCE [LARGE SCALE GENOMIC DNA]</scope>
    <source>
        <strain evidence="3 4">DSM 21228</strain>
    </source>
</reference>
<dbReference type="SUPFAM" id="SSF54197">
    <property type="entry name" value="HIT-like"/>
    <property type="match status" value="1"/>
</dbReference>
<dbReference type="InterPro" id="IPR011146">
    <property type="entry name" value="HIT-like"/>
</dbReference>
<organism evidence="3 4">
    <name type="scientific">Thiothrix caldifontis</name>
    <dbReference type="NCBI Taxonomy" id="525918"/>
    <lineage>
        <taxon>Bacteria</taxon>
        <taxon>Pseudomonadati</taxon>
        <taxon>Pseudomonadota</taxon>
        <taxon>Gammaproteobacteria</taxon>
        <taxon>Thiotrichales</taxon>
        <taxon>Thiotrichaceae</taxon>
        <taxon>Thiothrix</taxon>
    </lineage>
</organism>
<accession>A0A1H3W6C6</accession>
<evidence type="ECO:0000313" key="4">
    <source>
        <dbReference type="Proteomes" id="UP000199397"/>
    </source>
</evidence>
<evidence type="ECO:0000259" key="2">
    <source>
        <dbReference type="PROSITE" id="PS51084"/>
    </source>
</evidence>
<dbReference type="PROSITE" id="PS51084">
    <property type="entry name" value="HIT_2"/>
    <property type="match status" value="1"/>
</dbReference>
<keyword evidence="3" id="KW-0378">Hydrolase</keyword>
<dbReference type="InterPro" id="IPR036265">
    <property type="entry name" value="HIT-like_sf"/>
</dbReference>
<dbReference type="EMBL" id="FNQP01000002">
    <property type="protein sequence ID" value="SDZ82643.1"/>
    <property type="molecule type" value="Genomic_DNA"/>
</dbReference>
<dbReference type="STRING" id="525918.SAMN05660964_00316"/>
<proteinExistence type="predicted"/>
<keyword evidence="4" id="KW-1185">Reference proteome</keyword>
<dbReference type="GO" id="GO:0016787">
    <property type="term" value="F:hydrolase activity"/>
    <property type="evidence" value="ECO:0007669"/>
    <property type="project" value="UniProtKB-KW"/>
</dbReference>
<dbReference type="RefSeq" id="WP_093064710.1">
    <property type="nucleotide sequence ID" value="NZ_FNQP01000002.1"/>
</dbReference>
<dbReference type="InterPro" id="IPR026026">
    <property type="entry name" value="HIT_Hint"/>
</dbReference>
<name>A0A1H3W6C6_9GAMM</name>
<sequence length="137" mass="15646">MSTAAFSLHPQLAQDTYNVTDLPLCRVLLMNEVRYPWCILVPRRVGIREIHELASAERQQLWEESDAVSRVLMVLFQPDKLNIAALGNMVPQLHLHHIARFQTDAAWPAPVWGKFLPESYSADSAASRCEVLRRLLQ</sequence>
<dbReference type="Pfam" id="PF01230">
    <property type="entry name" value="HIT"/>
    <property type="match status" value="1"/>
</dbReference>
<evidence type="ECO:0000256" key="1">
    <source>
        <dbReference type="PROSITE-ProRule" id="PRU00464"/>
    </source>
</evidence>
<gene>
    <name evidence="3" type="ORF">SAMN05660964_00316</name>
</gene>
<dbReference type="PIRSF" id="PIRSF000714">
    <property type="entry name" value="HIT"/>
    <property type="match status" value="1"/>
</dbReference>
<protein>
    <submittedName>
        <fullName evidence="3">Diadenosine tetraphosphate (Ap4A) hydrolase</fullName>
    </submittedName>
</protein>
<dbReference type="Proteomes" id="UP000199397">
    <property type="component" value="Unassembled WGS sequence"/>
</dbReference>